<dbReference type="SUPFAM" id="SSF54189">
    <property type="entry name" value="Ribosomal proteins S24e, L23 and L15e"/>
    <property type="match status" value="1"/>
</dbReference>
<reference evidence="9 10" key="1">
    <citation type="journal article" date="2016" name="Nat. Commun.">
        <title>Thousands of microbial genomes shed light on interconnected biogeochemical processes in an aquifer system.</title>
        <authorList>
            <person name="Anantharaman K."/>
            <person name="Brown C.T."/>
            <person name="Hug L.A."/>
            <person name="Sharon I."/>
            <person name="Castelle C.J."/>
            <person name="Probst A.J."/>
            <person name="Thomas B.C."/>
            <person name="Singh A."/>
            <person name="Wilkins M.J."/>
            <person name="Karaoz U."/>
            <person name="Brodie E.L."/>
            <person name="Williams K.H."/>
            <person name="Hubbard S.S."/>
            <person name="Banfield J.F."/>
        </authorList>
    </citation>
    <scope>NUCLEOTIDE SEQUENCE [LARGE SCALE GENOMIC DNA]</scope>
</reference>
<dbReference type="GO" id="GO:0019843">
    <property type="term" value="F:rRNA binding"/>
    <property type="evidence" value="ECO:0007669"/>
    <property type="project" value="UniProtKB-KW"/>
</dbReference>
<dbReference type="InterPro" id="IPR013025">
    <property type="entry name" value="Ribosomal_uL23-like"/>
</dbReference>
<dbReference type="InterPro" id="IPR012678">
    <property type="entry name" value="Ribosomal_uL23/eL15/eS24_sf"/>
</dbReference>
<evidence type="ECO:0000256" key="1">
    <source>
        <dbReference type="ARBA" id="ARBA00006700"/>
    </source>
</evidence>
<evidence type="ECO:0000256" key="3">
    <source>
        <dbReference type="ARBA" id="ARBA00022884"/>
    </source>
</evidence>
<dbReference type="GO" id="GO:1990904">
    <property type="term" value="C:ribonucleoprotein complex"/>
    <property type="evidence" value="ECO:0007669"/>
    <property type="project" value="UniProtKB-KW"/>
</dbReference>
<dbReference type="AlphaFoldDB" id="A0A1F7WT85"/>
<dbReference type="InterPro" id="IPR012677">
    <property type="entry name" value="Nucleotide-bd_a/b_plait_sf"/>
</dbReference>
<evidence type="ECO:0000256" key="5">
    <source>
        <dbReference type="ARBA" id="ARBA00023274"/>
    </source>
</evidence>
<evidence type="ECO:0000256" key="6">
    <source>
        <dbReference type="ARBA" id="ARBA00035481"/>
    </source>
</evidence>
<keyword evidence="2 8" id="KW-0699">rRNA-binding</keyword>
<protein>
    <recommendedName>
        <fullName evidence="6 8">50S ribosomal protein L23</fullName>
    </recommendedName>
</protein>
<keyword evidence="4 7" id="KW-0689">Ribosomal protein</keyword>
<dbReference type="Pfam" id="PF00276">
    <property type="entry name" value="Ribosomal_L23"/>
    <property type="match status" value="1"/>
</dbReference>
<gene>
    <name evidence="9" type="ORF">A2125_01610</name>
</gene>
<dbReference type="Gene3D" id="3.30.70.330">
    <property type="match status" value="1"/>
</dbReference>
<evidence type="ECO:0000256" key="7">
    <source>
        <dbReference type="RuleBase" id="RU003934"/>
    </source>
</evidence>
<dbReference type="GO" id="GO:0006412">
    <property type="term" value="P:translation"/>
    <property type="evidence" value="ECO:0007669"/>
    <property type="project" value="InterPro"/>
</dbReference>
<dbReference type="PROSITE" id="PS00050">
    <property type="entry name" value="RIBOSOMAL_L23"/>
    <property type="match status" value="1"/>
</dbReference>
<organism evidence="9 10">
    <name type="scientific">Candidatus Woesebacteria bacterium GWB1_43_5</name>
    <dbReference type="NCBI Taxonomy" id="1802474"/>
    <lineage>
        <taxon>Bacteria</taxon>
        <taxon>Candidatus Woeseibacteriota</taxon>
    </lineage>
</organism>
<proteinExistence type="inferred from homology"/>
<evidence type="ECO:0000313" key="10">
    <source>
        <dbReference type="Proteomes" id="UP000178812"/>
    </source>
</evidence>
<keyword evidence="3 8" id="KW-0694">RNA-binding</keyword>
<evidence type="ECO:0000256" key="2">
    <source>
        <dbReference type="ARBA" id="ARBA00022730"/>
    </source>
</evidence>
<dbReference type="GO" id="GO:0003735">
    <property type="term" value="F:structural constituent of ribosome"/>
    <property type="evidence" value="ECO:0007669"/>
    <property type="project" value="InterPro"/>
</dbReference>
<comment type="similarity">
    <text evidence="1 7">Belongs to the universal ribosomal protein uL23 family.</text>
</comment>
<dbReference type="InterPro" id="IPR001014">
    <property type="entry name" value="Ribosomal_uL23_CS"/>
</dbReference>
<name>A0A1F7WT85_9BACT</name>
<keyword evidence="5 7" id="KW-0687">Ribonucleoprotein</keyword>
<evidence type="ECO:0000256" key="8">
    <source>
        <dbReference type="RuleBase" id="RU003935"/>
    </source>
</evidence>
<evidence type="ECO:0000313" key="9">
    <source>
        <dbReference type="EMBL" id="OGM06002.1"/>
    </source>
</evidence>
<dbReference type="EMBL" id="MGFM01000008">
    <property type="protein sequence ID" value="OGM06002.1"/>
    <property type="molecule type" value="Genomic_DNA"/>
</dbReference>
<comment type="caution">
    <text evidence="9">The sequence shown here is derived from an EMBL/GenBank/DDBJ whole genome shotgun (WGS) entry which is preliminary data.</text>
</comment>
<dbReference type="GO" id="GO:0005840">
    <property type="term" value="C:ribosome"/>
    <property type="evidence" value="ECO:0007669"/>
    <property type="project" value="UniProtKB-KW"/>
</dbReference>
<sequence length="92" mass="10546">MQLTPVLTEKSLGEAKEGKYTFWVDVGLNKYQIKNLVESAFSVHVTGVWVVKKGGSFSKNYRRTKIELPRKKAVVTLKDKEKIDLFEEVSKK</sequence>
<accession>A0A1F7WT85</accession>
<evidence type="ECO:0000256" key="4">
    <source>
        <dbReference type="ARBA" id="ARBA00022980"/>
    </source>
</evidence>
<dbReference type="Proteomes" id="UP000178812">
    <property type="component" value="Unassembled WGS sequence"/>
</dbReference>